<dbReference type="Gene3D" id="3.30.1360.40">
    <property type="match status" value="1"/>
</dbReference>
<dbReference type="PANTHER" id="PTHR43493:SF5">
    <property type="entry name" value="DNA GYRASE SUBUNIT A, CHLOROPLASTIC_MITOCHONDRIAL"/>
    <property type="match status" value="1"/>
</dbReference>
<feature type="non-terminal residue" evidence="9">
    <location>
        <position position="1"/>
    </location>
</feature>
<comment type="caution">
    <text evidence="9">The sequence shown here is derived from an EMBL/GenBank/DDBJ whole genome shotgun (WGS) entry which is preliminary data.</text>
</comment>
<feature type="non-terminal residue" evidence="9">
    <location>
        <position position="203"/>
    </location>
</feature>
<dbReference type="Proteomes" id="UP000014244">
    <property type="component" value="Unassembled WGS sequence"/>
</dbReference>
<dbReference type="GO" id="GO:0009330">
    <property type="term" value="C:DNA topoisomerase type II (double strand cut, ATP-hydrolyzing) complex"/>
    <property type="evidence" value="ECO:0007669"/>
    <property type="project" value="TreeGrafter"/>
</dbReference>
<gene>
    <name evidence="9" type="ORF">Lpp41_10061</name>
</gene>
<dbReference type="Pfam" id="PF00521">
    <property type="entry name" value="DNA_topoisoIV"/>
    <property type="match status" value="1"/>
</dbReference>
<sequence>VNKAKMVERIADLVHEKKIDGIVTLRDESDRDGMRIVIDVRRDASASVILNNLYKLTPLQTGFSFNMVAIVNGAPKVLSLKQILQYYLDHQENVIRRRTQFDLRKAKAREHILEGLRIALDHIDEIITIIRSSETGDKAKVILMDKFKLSDKQSQAILDMRLVRLTGLEREKVESEYKDVEAAIADYTDILARPERVHQIIYN</sequence>
<feature type="domain" description="Topo IIA-type catalytic" evidence="8">
    <location>
        <begin position="1"/>
        <end position="203"/>
    </location>
</feature>
<dbReference type="SMART" id="SM00434">
    <property type="entry name" value="TOP4c"/>
    <property type="match status" value="1"/>
</dbReference>
<protein>
    <recommendedName>
        <fullName evidence="3">DNA topoisomerase (ATP-hydrolyzing)</fullName>
        <ecNumber evidence="3">5.6.2.2</ecNumber>
    </recommendedName>
</protein>
<keyword evidence="4" id="KW-0799">Topoisomerase</keyword>
<evidence type="ECO:0000313" key="9">
    <source>
        <dbReference type="EMBL" id="EPC72155.1"/>
    </source>
</evidence>
<dbReference type="EC" id="5.6.2.2" evidence="3"/>
<dbReference type="PANTHER" id="PTHR43493">
    <property type="entry name" value="DNA GYRASE/TOPOISOMERASE SUBUNIT A"/>
    <property type="match status" value="1"/>
</dbReference>
<comment type="similarity">
    <text evidence="2">Belongs to the type II topoisomerase GyrA/ParC subunit family.</text>
</comment>
<dbReference type="InterPro" id="IPR050220">
    <property type="entry name" value="Type_II_DNA_Topoisomerases"/>
</dbReference>
<keyword evidence="6" id="KW-0413">Isomerase</keyword>
<dbReference type="Gene3D" id="3.90.199.10">
    <property type="entry name" value="Topoisomerase II, domain 5"/>
    <property type="match status" value="1"/>
</dbReference>
<organism evidence="9 10">
    <name type="scientific">Lacticaseibacillus paracasei subsp. paracasei Lpp41</name>
    <dbReference type="NCBI Taxonomy" id="1256208"/>
    <lineage>
        <taxon>Bacteria</taxon>
        <taxon>Bacillati</taxon>
        <taxon>Bacillota</taxon>
        <taxon>Bacilli</taxon>
        <taxon>Lactobacillales</taxon>
        <taxon>Lactobacillaceae</taxon>
        <taxon>Lacticaseibacillus</taxon>
    </lineage>
</organism>
<evidence type="ECO:0000313" key="10">
    <source>
        <dbReference type="Proteomes" id="UP000014244"/>
    </source>
</evidence>
<evidence type="ECO:0000256" key="4">
    <source>
        <dbReference type="ARBA" id="ARBA00023029"/>
    </source>
</evidence>
<evidence type="ECO:0000256" key="7">
    <source>
        <dbReference type="PROSITE-ProRule" id="PRU01384"/>
    </source>
</evidence>
<dbReference type="SUPFAM" id="SSF56719">
    <property type="entry name" value="Type II DNA topoisomerase"/>
    <property type="match status" value="1"/>
</dbReference>
<proteinExistence type="inferred from homology"/>
<dbReference type="InterPro" id="IPR002205">
    <property type="entry name" value="Topo_IIA_dom_A"/>
</dbReference>
<dbReference type="GO" id="GO:0003677">
    <property type="term" value="F:DNA binding"/>
    <property type="evidence" value="ECO:0007669"/>
    <property type="project" value="UniProtKB-UniRule"/>
</dbReference>
<dbReference type="GO" id="GO:0006265">
    <property type="term" value="P:DNA topological change"/>
    <property type="evidence" value="ECO:0007669"/>
    <property type="project" value="InterPro"/>
</dbReference>
<evidence type="ECO:0000259" key="8">
    <source>
        <dbReference type="PROSITE" id="PS52040"/>
    </source>
</evidence>
<dbReference type="GO" id="GO:0034335">
    <property type="term" value="F:DNA negative supercoiling activity"/>
    <property type="evidence" value="ECO:0007669"/>
    <property type="project" value="UniProtKB-ARBA"/>
</dbReference>
<dbReference type="Gene3D" id="1.10.268.10">
    <property type="entry name" value="Topoisomerase, domain 3"/>
    <property type="match status" value="1"/>
</dbReference>
<evidence type="ECO:0000256" key="6">
    <source>
        <dbReference type="ARBA" id="ARBA00023235"/>
    </source>
</evidence>
<evidence type="ECO:0000256" key="3">
    <source>
        <dbReference type="ARBA" id="ARBA00012895"/>
    </source>
</evidence>
<accession>A0A829H7A6</accession>
<evidence type="ECO:0000256" key="1">
    <source>
        <dbReference type="ARBA" id="ARBA00000185"/>
    </source>
</evidence>
<dbReference type="AlphaFoldDB" id="A0A829H7A6"/>
<evidence type="ECO:0000256" key="5">
    <source>
        <dbReference type="ARBA" id="ARBA00023125"/>
    </source>
</evidence>
<keyword evidence="5 7" id="KW-0238">DNA-binding</keyword>
<dbReference type="InterPro" id="IPR013760">
    <property type="entry name" value="Topo_IIA-like_dom_sf"/>
</dbReference>
<dbReference type="PROSITE" id="PS52040">
    <property type="entry name" value="TOPO_IIA"/>
    <property type="match status" value="1"/>
</dbReference>
<evidence type="ECO:0000256" key="2">
    <source>
        <dbReference type="ARBA" id="ARBA00008263"/>
    </source>
</evidence>
<dbReference type="InterPro" id="IPR013757">
    <property type="entry name" value="Topo_IIA_A_a_sf"/>
</dbReference>
<name>A0A829H7A6_LACPA</name>
<dbReference type="GO" id="GO:0005737">
    <property type="term" value="C:cytoplasm"/>
    <property type="evidence" value="ECO:0007669"/>
    <property type="project" value="TreeGrafter"/>
</dbReference>
<dbReference type="EMBL" id="ANKE01000483">
    <property type="protein sequence ID" value="EPC72155.1"/>
    <property type="molecule type" value="Genomic_DNA"/>
</dbReference>
<reference evidence="9 10" key="1">
    <citation type="journal article" date="2013" name="PLoS ONE">
        <title>Lactobacillus paracasei comparative genomics: towards species pan-genome definition and exploitation of diversity.</title>
        <authorList>
            <person name="Smokvina T."/>
            <person name="Wels M."/>
            <person name="Polka J."/>
            <person name="Chervaux C."/>
            <person name="Brisse S."/>
            <person name="Boekhorst J."/>
            <person name="van Hylckama Vlieg J.E."/>
            <person name="Siezen R.J."/>
        </authorList>
    </citation>
    <scope>NUCLEOTIDE SEQUENCE [LARGE SCALE GENOMIC DNA]</scope>
    <source>
        <strain evidence="9 10">Lpp41</strain>
    </source>
</reference>
<dbReference type="FunFam" id="1.10.268.10:FF:000001">
    <property type="entry name" value="DNA gyrase subunit A"/>
    <property type="match status" value="1"/>
</dbReference>
<comment type="catalytic activity">
    <reaction evidence="1">
        <text>ATP-dependent breakage, passage and rejoining of double-stranded DNA.</text>
        <dbReference type="EC" id="5.6.2.2"/>
    </reaction>
</comment>
<dbReference type="GO" id="GO:0005524">
    <property type="term" value="F:ATP binding"/>
    <property type="evidence" value="ECO:0007669"/>
    <property type="project" value="InterPro"/>
</dbReference>
<dbReference type="InterPro" id="IPR013758">
    <property type="entry name" value="Topo_IIA_A/C_ab"/>
</dbReference>
<comment type="caution">
    <text evidence="7">Lacks conserved residue(s) required for the propagation of feature annotation.</text>
</comment>